<accession>A0ABW0UAW2</accession>
<comment type="caution">
    <text evidence="1">The sequence shown here is derived from an EMBL/GenBank/DDBJ whole genome shotgun (WGS) entry which is preliminary data.</text>
</comment>
<dbReference type="EMBL" id="JBHSPF010000059">
    <property type="protein sequence ID" value="MFC5629439.1"/>
    <property type="molecule type" value="Genomic_DNA"/>
</dbReference>
<dbReference type="RefSeq" id="WP_270897164.1">
    <property type="nucleotide sequence ID" value="NZ_JBHSPF010000059.1"/>
</dbReference>
<dbReference type="Proteomes" id="UP001596143">
    <property type="component" value="Unassembled WGS sequence"/>
</dbReference>
<protein>
    <submittedName>
        <fullName evidence="1">DUF1444 family protein</fullName>
    </submittedName>
</protein>
<organism evidence="1 2">
    <name type="scientific">Aliibacillus thermotolerans</name>
    <dbReference type="NCBI Taxonomy" id="1834418"/>
    <lineage>
        <taxon>Bacteria</taxon>
        <taxon>Bacillati</taxon>
        <taxon>Bacillota</taxon>
        <taxon>Bacilli</taxon>
        <taxon>Bacillales</taxon>
        <taxon>Bacillaceae</taxon>
        <taxon>Aliibacillus</taxon>
    </lineage>
</organism>
<evidence type="ECO:0000313" key="1">
    <source>
        <dbReference type="EMBL" id="MFC5629439.1"/>
    </source>
</evidence>
<keyword evidence="2" id="KW-1185">Reference proteome</keyword>
<dbReference type="Pfam" id="PF07285">
    <property type="entry name" value="DUF1444"/>
    <property type="match status" value="1"/>
</dbReference>
<reference evidence="2" key="1">
    <citation type="journal article" date="2019" name="Int. J. Syst. Evol. Microbiol.">
        <title>The Global Catalogue of Microorganisms (GCM) 10K type strain sequencing project: providing services to taxonomists for standard genome sequencing and annotation.</title>
        <authorList>
            <consortium name="The Broad Institute Genomics Platform"/>
            <consortium name="The Broad Institute Genome Sequencing Center for Infectious Disease"/>
            <person name="Wu L."/>
            <person name="Ma J."/>
        </authorList>
    </citation>
    <scope>NUCLEOTIDE SEQUENCE [LARGE SCALE GENOMIC DNA]</scope>
    <source>
        <strain evidence="2">CGMCC 1.15790</strain>
    </source>
</reference>
<dbReference type="InterPro" id="IPR010838">
    <property type="entry name" value="DUF1444"/>
</dbReference>
<name>A0ABW0UAW2_9BACI</name>
<dbReference type="PIRSF" id="PIRSF012562">
    <property type="entry name" value="UCP012562"/>
    <property type="match status" value="1"/>
</dbReference>
<gene>
    <name evidence="1" type="ORF">ACFPTR_11305</name>
</gene>
<sequence>MDIETFRKKLEERLAGKNRTFSFDKEKSMLRIEHTGLKKGVDLDINKVLAKHEKDRERALEDAAHFIQTTFEAMEKDIVLKGKEKYIYPVIRSTSFPTKTKTGEALLYTDHTAETRIYYALDMGEAYTILDKSTVEKAGYTEKEIKETALFNVRTLDVSYQTDEVAGNIYYFVNTNDGYDASRILNDPFLEEMEKKIEGEMVVAVPHQDVLIIADIKNDAGYDVLGQMTFRFFSNGRVPITALPFIYENKEFEPIFILARKKPKK</sequence>
<proteinExistence type="predicted"/>
<evidence type="ECO:0000313" key="2">
    <source>
        <dbReference type="Proteomes" id="UP001596143"/>
    </source>
</evidence>
<dbReference type="NCBIfam" id="NF010189">
    <property type="entry name" value="PRK13668.1"/>
    <property type="match status" value="1"/>
</dbReference>